<dbReference type="EMBL" id="JBHTLS010000135">
    <property type="protein sequence ID" value="MFD1107307.1"/>
    <property type="molecule type" value="Genomic_DNA"/>
</dbReference>
<dbReference type="Gene3D" id="2.40.160.20">
    <property type="match status" value="1"/>
</dbReference>
<protein>
    <submittedName>
        <fullName evidence="7">Outer membrane protein</fullName>
    </submittedName>
</protein>
<feature type="domain" description="Outer membrane protein beta-barrel" evidence="6">
    <location>
        <begin position="8"/>
        <end position="217"/>
    </location>
</feature>
<feature type="chain" id="PRO_5046558179" evidence="5">
    <location>
        <begin position="22"/>
        <end position="217"/>
    </location>
</feature>
<evidence type="ECO:0000256" key="1">
    <source>
        <dbReference type="ARBA" id="ARBA00004370"/>
    </source>
</evidence>
<sequence>MRKLMVATLLAGAPFATPALAQDVNPTFTGPRVEAILGYDHVGAGSDFDNDNGRDDQSIDGLLYGVGVGYDVNLGSAVVGVEGEYTDSTAKSDRFDPTDQFGFGRVSQGRDLYVGARAGILADPSTLVYVKGGYTNSKLNVLAGNTNETTDTSFKLDGWRIGGGVERAINANTFAKLEYRYSNYTDGKLDFPNGATSEQFNVDTDRHQVVASVGWRF</sequence>
<comment type="caution">
    <text evidence="7">The sequence shown here is derived from an EMBL/GenBank/DDBJ whole genome shotgun (WGS) entry which is preliminary data.</text>
</comment>
<dbReference type="Pfam" id="PF13505">
    <property type="entry name" value="OMP_b-brl"/>
    <property type="match status" value="1"/>
</dbReference>
<accession>A0ABW3P6D1</accession>
<keyword evidence="3" id="KW-0472">Membrane</keyword>
<keyword evidence="2 5" id="KW-0732">Signal</keyword>
<evidence type="ECO:0000313" key="7">
    <source>
        <dbReference type="EMBL" id="MFD1107307.1"/>
    </source>
</evidence>
<evidence type="ECO:0000313" key="8">
    <source>
        <dbReference type="Proteomes" id="UP001597203"/>
    </source>
</evidence>
<organism evidence="7 8">
    <name type="scientific">Sphingobium olei</name>
    <dbReference type="NCBI Taxonomy" id="420955"/>
    <lineage>
        <taxon>Bacteria</taxon>
        <taxon>Pseudomonadati</taxon>
        <taxon>Pseudomonadota</taxon>
        <taxon>Alphaproteobacteria</taxon>
        <taxon>Sphingomonadales</taxon>
        <taxon>Sphingomonadaceae</taxon>
        <taxon>Sphingobium</taxon>
    </lineage>
</organism>
<comment type="subcellular location">
    <subcellularLocation>
        <location evidence="1">Membrane</location>
    </subcellularLocation>
</comment>
<dbReference type="RefSeq" id="WP_380914752.1">
    <property type="nucleotide sequence ID" value="NZ_JBHTLS010000135.1"/>
</dbReference>
<proteinExistence type="inferred from homology"/>
<dbReference type="InterPro" id="IPR027385">
    <property type="entry name" value="Beta-barrel_OMP"/>
</dbReference>
<evidence type="ECO:0000256" key="2">
    <source>
        <dbReference type="ARBA" id="ARBA00022729"/>
    </source>
</evidence>
<evidence type="ECO:0000256" key="3">
    <source>
        <dbReference type="ARBA" id="ARBA00023136"/>
    </source>
</evidence>
<evidence type="ECO:0000259" key="6">
    <source>
        <dbReference type="Pfam" id="PF13505"/>
    </source>
</evidence>
<keyword evidence="8" id="KW-1185">Reference proteome</keyword>
<dbReference type="SUPFAM" id="SSF56925">
    <property type="entry name" value="OMPA-like"/>
    <property type="match status" value="1"/>
</dbReference>
<gene>
    <name evidence="7" type="ORF">ACFQ24_20770</name>
</gene>
<evidence type="ECO:0000256" key="4">
    <source>
        <dbReference type="ARBA" id="ARBA00038306"/>
    </source>
</evidence>
<evidence type="ECO:0000256" key="5">
    <source>
        <dbReference type="SAM" id="SignalP"/>
    </source>
</evidence>
<dbReference type="InterPro" id="IPR011250">
    <property type="entry name" value="OMP/PagP_B-barrel"/>
</dbReference>
<dbReference type="PANTHER" id="PTHR34001">
    <property type="entry name" value="BLL7405 PROTEIN"/>
    <property type="match status" value="1"/>
</dbReference>
<dbReference type="Proteomes" id="UP001597203">
    <property type="component" value="Unassembled WGS sequence"/>
</dbReference>
<reference evidence="8" key="1">
    <citation type="journal article" date="2019" name="Int. J. Syst. Evol. Microbiol.">
        <title>The Global Catalogue of Microorganisms (GCM) 10K type strain sequencing project: providing services to taxonomists for standard genome sequencing and annotation.</title>
        <authorList>
            <consortium name="The Broad Institute Genomics Platform"/>
            <consortium name="The Broad Institute Genome Sequencing Center for Infectious Disease"/>
            <person name="Wu L."/>
            <person name="Ma J."/>
        </authorList>
    </citation>
    <scope>NUCLEOTIDE SEQUENCE [LARGE SCALE GENOMIC DNA]</scope>
    <source>
        <strain evidence="8">CCUG 54329</strain>
    </source>
</reference>
<comment type="similarity">
    <text evidence="4">Belongs to the Omp25/RopB family.</text>
</comment>
<feature type="signal peptide" evidence="5">
    <location>
        <begin position="1"/>
        <end position="21"/>
    </location>
</feature>
<dbReference type="PANTHER" id="PTHR34001:SF3">
    <property type="entry name" value="BLL7405 PROTEIN"/>
    <property type="match status" value="1"/>
</dbReference>
<dbReference type="InterPro" id="IPR051692">
    <property type="entry name" value="OMP-like"/>
</dbReference>
<name>A0ABW3P6D1_9SPHN</name>